<proteinExistence type="predicted"/>
<protein>
    <recommendedName>
        <fullName evidence="4">Secreted protein</fullName>
    </recommendedName>
</protein>
<evidence type="ECO:0000256" key="1">
    <source>
        <dbReference type="SAM" id="SignalP"/>
    </source>
</evidence>
<dbReference type="AlphaFoldDB" id="A0A6A5U239"/>
<sequence>MRHGIYKNCLRLFLLLASERIGTNSTPDCLHHTVFQLSAIPASAVLITCTSVRLHLFLVSQYTCSRAPYCPAMDCFPVHPTRRPTSLF</sequence>
<reference evidence="2" key="1">
    <citation type="journal article" date="2020" name="Stud. Mycol.">
        <title>101 Dothideomycetes genomes: a test case for predicting lifestyles and emergence of pathogens.</title>
        <authorList>
            <person name="Haridas S."/>
            <person name="Albert R."/>
            <person name="Binder M."/>
            <person name="Bloem J."/>
            <person name="Labutti K."/>
            <person name="Salamov A."/>
            <person name="Andreopoulos B."/>
            <person name="Baker S."/>
            <person name="Barry K."/>
            <person name="Bills G."/>
            <person name="Bluhm B."/>
            <person name="Cannon C."/>
            <person name="Castanera R."/>
            <person name="Culley D."/>
            <person name="Daum C."/>
            <person name="Ezra D."/>
            <person name="Gonzalez J."/>
            <person name="Henrissat B."/>
            <person name="Kuo A."/>
            <person name="Liang C."/>
            <person name="Lipzen A."/>
            <person name="Lutzoni F."/>
            <person name="Magnuson J."/>
            <person name="Mondo S."/>
            <person name="Nolan M."/>
            <person name="Ohm R."/>
            <person name="Pangilinan J."/>
            <person name="Park H.-J."/>
            <person name="Ramirez L."/>
            <person name="Alfaro M."/>
            <person name="Sun H."/>
            <person name="Tritt A."/>
            <person name="Yoshinaga Y."/>
            <person name="Zwiers L.-H."/>
            <person name="Turgeon B."/>
            <person name="Goodwin S."/>
            <person name="Spatafora J."/>
            <person name="Crous P."/>
            <person name="Grigoriev I."/>
        </authorList>
    </citation>
    <scope>NUCLEOTIDE SEQUENCE</scope>
    <source>
        <strain evidence="2">CBS 675.92</strain>
    </source>
</reference>
<evidence type="ECO:0000313" key="2">
    <source>
        <dbReference type="EMBL" id="KAF1958728.1"/>
    </source>
</evidence>
<keyword evidence="1" id="KW-0732">Signal</keyword>
<feature type="chain" id="PRO_5025535150" description="Secreted protein" evidence="1">
    <location>
        <begin position="26"/>
        <end position="88"/>
    </location>
</feature>
<feature type="signal peptide" evidence="1">
    <location>
        <begin position="1"/>
        <end position="25"/>
    </location>
</feature>
<keyword evidence="3" id="KW-1185">Reference proteome</keyword>
<name>A0A6A5U239_9PLEO</name>
<organism evidence="2 3">
    <name type="scientific">Byssothecium circinans</name>
    <dbReference type="NCBI Taxonomy" id="147558"/>
    <lineage>
        <taxon>Eukaryota</taxon>
        <taxon>Fungi</taxon>
        <taxon>Dikarya</taxon>
        <taxon>Ascomycota</taxon>
        <taxon>Pezizomycotina</taxon>
        <taxon>Dothideomycetes</taxon>
        <taxon>Pleosporomycetidae</taxon>
        <taxon>Pleosporales</taxon>
        <taxon>Massarineae</taxon>
        <taxon>Massarinaceae</taxon>
        <taxon>Byssothecium</taxon>
    </lineage>
</organism>
<gene>
    <name evidence="2" type="ORF">CC80DRAFT_18124</name>
</gene>
<evidence type="ECO:0000313" key="3">
    <source>
        <dbReference type="Proteomes" id="UP000800035"/>
    </source>
</evidence>
<accession>A0A6A5U239</accession>
<dbReference type="Proteomes" id="UP000800035">
    <property type="component" value="Unassembled WGS sequence"/>
</dbReference>
<dbReference type="EMBL" id="ML976986">
    <property type="protein sequence ID" value="KAF1958728.1"/>
    <property type="molecule type" value="Genomic_DNA"/>
</dbReference>
<evidence type="ECO:0008006" key="4">
    <source>
        <dbReference type="Google" id="ProtNLM"/>
    </source>
</evidence>